<dbReference type="Proteomes" id="UP000266915">
    <property type="component" value="Unassembled WGS sequence"/>
</dbReference>
<name>A0A3N2BLE0_9MICO</name>
<comment type="caution">
    <text evidence="1">The sequence shown here is derived from an EMBL/GenBank/DDBJ whole genome shotgun (WGS) entry which is preliminary data.</text>
</comment>
<reference evidence="1 2" key="1">
    <citation type="submission" date="2018-11" db="EMBL/GenBank/DDBJ databases">
        <title>Sequencing the genomes of 1000 actinobacteria strains.</title>
        <authorList>
            <person name="Klenk H.-P."/>
        </authorList>
    </citation>
    <scope>NUCLEOTIDE SEQUENCE [LARGE SCALE GENOMIC DNA]</scope>
    <source>
        <strain evidence="1 2">DSM 14012</strain>
    </source>
</reference>
<sequence>MTHLFTLYAAGSTPTLRYDITLDRAALGYRASLHLDVNHAGAAEWDVPLAAALDRLFDTQREAVIALTTVLPAIKLGPDADWSHWRDFAFARGRAYAGRVIATRSMRDDKLLFLAVPDIGPSWRTVYDEVSGSHGSSRDARPANVRAIAGEYHDGYMTAAWPAELISTP</sequence>
<accession>A0A3N2BLE0</accession>
<proteinExistence type="predicted"/>
<dbReference type="RefSeq" id="WP_085514127.1">
    <property type="nucleotide sequence ID" value="NZ_FXAP01000007.1"/>
</dbReference>
<keyword evidence="2" id="KW-1185">Reference proteome</keyword>
<protein>
    <submittedName>
        <fullName evidence="1">Uncharacterized protein</fullName>
    </submittedName>
</protein>
<dbReference type="AlphaFoldDB" id="A0A3N2BLE0"/>
<evidence type="ECO:0000313" key="1">
    <source>
        <dbReference type="EMBL" id="ROR76093.1"/>
    </source>
</evidence>
<evidence type="ECO:0000313" key="2">
    <source>
        <dbReference type="Proteomes" id="UP000266915"/>
    </source>
</evidence>
<organism evidence="1 2">
    <name type="scientific">Plantibacter flavus</name>
    <dbReference type="NCBI Taxonomy" id="150123"/>
    <lineage>
        <taxon>Bacteria</taxon>
        <taxon>Bacillati</taxon>
        <taxon>Actinomycetota</taxon>
        <taxon>Actinomycetes</taxon>
        <taxon>Micrococcales</taxon>
        <taxon>Microbacteriaceae</taxon>
        <taxon>Plantibacter</taxon>
    </lineage>
</organism>
<dbReference type="EMBL" id="RKHL01000002">
    <property type="protein sequence ID" value="ROR76093.1"/>
    <property type="molecule type" value="Genomic_DNA"/>
</dbReference>
<gene>
    <name evidence="1" type="ORF">EDD42_4046</name>
</gene>